<evidence type="ECO:0000256" key="2">
    <source>
        <dbReference type="SAM" id="Phobius"/>
    </source>
</evidence>
<feature type="region of interest" description="Disordered" evidence="1">
    <location>
        <begin position="102"/>
        <end position="123"/>
    </location>
</feature>
<feature type="transmembrane region" description="Helical" evidence="2">
    <location>
        <begin position="131"/>
        <end position="151"/>
    </location>
</feature>
<accession>A0A1Y1W7J3</accession>
<feature type="transmembrane region" description="Helical" evidence="2">
    <location>
        <begin position="12"/>
        <end position="34"/>
    </location>
</feature>
<organism evidence="3 4">
    <name type="scientific">Linderina pennispora</name>
    <dbReference type="NCBI Taxonomy" id="61395"/>
    <lineage>
        <taxon>Eukaryota</taxon>
        <taxon>Fungi</taxon>
        <taxon>Fungi incertae sedis</taxon>
        <taxon>Zoopagomycota</taxon>
        <taxon>Kickxellomycotina</taxon>
        <taxon>Kickxellomycetes</taxon>
        <taxon>Kickxellales</taxon>
        <taxon>Kickxellaceae</taxon>
        <taxon>Linderina</taxon>
    </lineage>
</organism>
<keyword evidence="4" id="KW-1185">Reference proteome</keyword>
<reference evidence="3 4" key="1">
    <citation type="submission" date="2016-07" db="EMBL/GenBank/DDBJ databases">
        <title>Pervasive Adenine N6-methylation of Active Genes in Fungi.</title>
        <authorList>
            <consortium name="DOE Joint Genome Institute"/>
            <person name="Mondo S.J."/>
            <person name="Dannebaum R.O."/>
            <person name="Kuo R.C."/>
            <person name="Labutti K."/>
            <person name="Haridas S."/>
            <person name="Kuo A."/>
            <person name="Salamov A."/>
            <person name="Ahrendt S.R."/>
            <person name="Lipzen A."/>
            <person name="Sullivan W."/>
            <person name="Andreopoulos W.B."/>
            <person name="Clum A."/>
            <person name="Lindquist E."/>
            <person name="Daum C."/>
            <person name="Ramamoorthy G.K."/>
            <person name="Gryganskyi A."/>
            <person name="Culley D."/>
            <person name="Magnuson J.K."/>
            <person name="James T.Y."/>
            <person name="O'Malley M.A."/>
            <person name="Stajich J.E."/>
            <person name="Spatafora J.W."/>
            <person name="Visel A."/>
            <person name="Grigoriev I.V."/>
        </authorList>
    </citation>
    <scope>NUCLEOTIDE SEQUENCE [LARGE SCALE GENOMIC DNA]</scope>
    <source>
        <strain evidence="3 4">ATCC 12442</strain>
    </source>
</reference>
<comment type="caution">
    <text evidence="3">The sequence shown here is derived from an EMBL/GenBank/DDBJ whole genome shotgun (WGS) entry which is preliminary data.</text>
</comment>
<dbReference type="OrthoDB" id="5566887at2759"/>
<proteinExistence type="predicted"/>
<sequence length="643" mass="72666">MGIREKSDFNLQFVSFSCALLALLFFAAAKNYTLDWRERRVVKRKLKEARKHIEEMAQTKKVRRRSMSFLDEQPEVSDDSSAESKRWQRRRWSSGACRAQLQSWSESEGESDDSKNQTPQTSRRRRGWKRFIAALPLMPLATAYVVVRLGWDVFELLVFCTIDALLNAAAHSLSTVRTAAATMHTIVTGLVTRLNLKQRMVDAAILITETTVVWAFNTGLPAIGSFISYLLARCTDFGCWWQETGGPVLRDFTELAVLDYIVPACSATAAGISATYWRVCWLARQIWKAARILSRDLMCDLVLLWQWIGAVSGWLKHHRHWLRPVLLMLLPSSERIRMVKAFVSGVMAPWICTKAVLAYERAWRPAFRVCMLAGDCAIQFLVGSAILLFSRIQTSTVWARLVPLLKQSKNALIAGIRLVKHFSATVIPGVVEVYLRMQALLAKYSWLIQYSHAAYSRAREMILPRMQAMAAHASQLWAFTVSYMGRLASGILVARLRRIAWTVATSFFRHLCGAWQGATVHMSRLLQRLQPLRLLAKTHAWILSSELVSYVHHLASSYWQQLLVHISTIAAGLWPIAIQGWRDSIQVLVEMCRQLAAAVDLAVATIGDLIVDFARRSTVHSNSLSGRTSSVYGSDGLPEKKKL</sequence>
<gene>
    <name evidence="3" type="ORF">DL89DRAFT_267644</name>
</gene>
<feature type="compositionally biased region" description="Polar residues" evidence="1">
    <location>
        <begin position="623"/>
        <end position="632"/>
    </location>
</feature>
<name>A0A1Y1W7J3_9FUNG</name>
<dbReference type="RefSeq" id="XP_040743100.1">
    <property type="nucleotide sequence ID" value="XM_040887587.1"/>
</dbReference>
<dbReference type="Proteomes" id="UP000193922">
    <property type="component" value="Unassembled WGS sequence"/>
</dbReference>
<keyword evidence="2" id="KW-0812">Transmembrane</keyword>
<dbReference type="GeneID" id="63804235"/>
<keyword evidence="2" id="KW-1133">Transmembrane helix</keyword>
<dbReference type="AlphaFoldDB" id="A0A1Y1W7J3"/>
<evidence type="ECO:0000313" key="4">
    <source>
        <dbReference type="Proteomes" id="UP000193922"/>
    </source>
</evidence>
<evidence type="ECO:0000313" key="3">
    <source>
        <dbReference type="EMBL" id="ORX69412.1"/>
    </source>
</evidence>
<keyword evidence="2" id="KW-0472">Membrane</keyword>
<feature type="region of interest" description="Disordered" evidence="1">
    <location>
        <begin position="623"/>
        <end position="643"/>
    </location>
</feature>
<dbReference type="EMBL" id="MCFD01000007">
    <property type="protein sequence ID" value="ORX69412.1"/>
    <property type="molecule type" value="Genomic_DNA"/>
</dbReference>
<protein>
    <submittedName>
        <fullName evidence="3">Uncharacterized protein</fullName>
    </submittedName>
</protein>
<evidence type="ECO:0000256" key="1">
    <source>
        <dbReference type="SAM" id="MobiDB-lite"/>
    </source>
</evidence>